<evidence type="ECO:0000259" key="2">
    <source>
        <dbReference type="Pfam" id="PF01137"/>
    </source>
</evidence>
<dbReference type="Gene3D" id="3.30.360.20">
    <property type="entry name" value="RNA 3'-terminal phosphate cyclase, insert domain"/>
    <property type="match status" value="1"/>
</dbReference>
<evidence type="ECO:0000256" key="1">
    <source>
        <dbReference type="SAM" id="MobiDB-lite"/>
    </source>
</evidence>
<dbReference type="GO" id="GO:0005634">
    <property type="term" value="C:nucleus"/>
    <property type="evidence" value="ECO:0007669"/>
    <property type="project" value="TreeGrafter"/>
</dbReference>
<dbReference type="AlphaFoldDB" id="A0A9N9LQV5"/>
<dbReference type="InterPro" id="IPR036553">
    <property type="entry name" value="RPTC_insert"/>
</dbReference>
<dbReference type="InterPro" id="IPR000228">
    <property type="entry name" value="RNA3'_term_phos_cyc"/>
</dbReference>
<dbReference type="EMBL" id="CAJVRM010000244">
    <property type="protein sequence ID" value="CAG8978183.1"/>
    <property type="molecule type" value="Genomic_DNA"/>
</dbReference>
<dbReference type="PANTHER" id="PTHR11096">
    <property type="entry name" value="RNA 3' TERMINAL PHOSPHATE CYCLASE"/>
    <property type="match status" value="1"/>
</dbReference>
<dbReference type="Pfam" id="PF01137">
    <property type="entry name" value="RTC"/>
    <property type="match status" value="1"/>
</dbReference>
<organism evidence="3 4">
    <name type="scientific">Hymenoscyphus albidus</name>
    <dbReference type="NCBI Taxonomy" id="595503"/>
    <lineage>
        <taxon>Eukaryota</taxon>
        <taxon>Fungi</taxon>
        <taxon>Dikarya</taxon>
        <taxon>Ascomycota</taxon>
        <taxon>Pezizomycotina</taxon>
        <taxon>Leotiomycetes</taxon>
        <taxon>Helotiales</taxon>
        <taxon>Helotiaceae</taxon>
        <taxon>Hymenoscyphus</taxon>
    </lineage>
</organism>
<proteinExistence type="predicted"/>
<feature type="compositionally biased region" description="Basic and acidic residues" evidence="1">
    <location>
        <begin position="351"/>
        <end position="360"/>
    </location>
</feature>
<dbReference type="SUPFAM" id="SSF55205">
    <property type="entry name" value="EPT/RTPC-like"/>
    <property type="match status" value="1"/>
</dbReference>
<feature type="domain" description="RNA 3'-terminal phosphate cyclase" evidence="2">
    <location>
        <begin position="22"/>
        <end position="349"/>
    </location>
</feature>
<accession>A0A9N9LQV5</accession>
<keyword evidence="4" id="KW-1185">Reference proteome</keyword>
<protein>
    <recommendedName>
        <fullName evidence="2">RNA 3'-terminal phosphate cyclase domain-containing protein</fullName>
    </recommendedName>
</protein>
<dbReference type="InterPro" id="IPR013792">
    <property type="entry name" value="RNA3'P_cycl/enolpyr_Trfase_a/b"/>
</dbReference>
<dbReference type="GO" id="GO:0003963">
    <property type="term" value="F:RNA-3'-phosphate cyclase activity"/>
    <property type="evidence" value="ECO:0007669"/>
    <property type="project" value="TreeGrafter"/>
</dbReference>
<evidence type="ECO:0000313" key="4">
    <source>
        <dbReference type="Proteomes" id="UP000701801"/>
    </source>
</evidence>
<dbReference type="Proteomes" id="UP000701801">
    <property type="component" value="Unassembled WGS sequence"/>
</dbReference>
<dbReference type="OrthoDB" id="25029at2759"/>
<sequence length="422" mass="46167">MNVGKQKEPRLARPVKLDGRKGEGGGQLVRIAISLAAITGTPIIIDHIRANRERRGRGGGLKAQHVTCMKYLADATNADVSNCFVGSKDIEFKAKLSPSQIVNRNIKIKSDSAGSVMLVFQALLPFLLHASDKKGTPIALSIEGGTNVGFSPSFKYIDQVLLPSLERFGINVERHLESRGWSRGSRQIGSAKFKIDPIPLGQPLSPPDWPTERGYITKIDISIIVPLAMHGSMKKAFLSELETVFPETNTDFLIVEDSRHIARLYTILVAYTSTGLRFGCDWLYDRSSKNKTSEELSTEMAKKVVSSLNFVVRKGGLVDEHLHAQLIIFQALAGGNSVIPGSAETANSSRQRIERTDRPFGDGSPHATTARWVTSQLFPNLKWVDKGRVCVGAGWTSVEVEVEAAEEAISAVRIDEPTPVLL</sequence>
<name>A0A9N9LQV5_9HELO</name>
<dbReference type="PANTHER" id="PTHR11096:SF0">
    <property type="entry name" value="RNA 3'-TERMINAL PHOSPHATE CYCLASE"/>
    <property type="match status" value="1"/>
</dbReference>
<reference evidence="3" key="1">
    <citation type="submission" date="2021-07" db="EMBL/GenBank/DDBJ databases">
        <authorList>
            <person name="Durling M."/>
        </authorList>
    </citation>
    <scope>NUCLEOTIDE SEQUENCE</scope>
</reference>
<dbReference type="Gene3D" id="3.65.10.20">
    <property type="entry name" value="RNA 3'-terminal phosphate cyclase domain"/>
    <property type="match status" value="1"/>
</dbReference>
<gene>
    <name evidence="3" type="ORF">HYALB_00013175</name>
</gene>
<dbReference type="GO" id="GO:0006396">
    <property type="term" value="P:RNA processing"/>
    <property type="evidence" value="ECO:0007669"/>
    <property type="project" value="InterPro"/>
</dbReference>
<evidence type="ECO:0000313" key="3">
    <source>
        <dbReference type="EMBL" id="CAG8978183.1"/>
    </source>
</evidence>
<dbReference type="InterPro" id="IPR037136">
    <property type="entry name" value="RNA3'_phos_cyclase_dom_sf"/>
</dbReference>
<feature type="region of interest" description="Disordered" evidence="1">
    <location>
        <begin position="1"/>
        <end position="22"/>
    </location>
</feature>
<dbReference type="InterPro" id="IPR023797">
    <property type="entry name" value="RNA3'_phos_cyclase_dom"/>
</dbReference>
<comment type="caution">
    <text evidence="3">The sequence shown here is derived from an EMBL/GenBank/DDBJ whole genome shotgun (WGS) entry which is preliminary data.</text>
</comment>
<feature type="region of interest" description="Disordered" evidence="1">
    <location>
        <begin position="344"/>
        <end position="365"/>
    </location>
</feature>